<accession>A0ABQ1M4D0</accession>
<dbReference type="RefSeq" id="WP_188462817.1">
    <property type="nucleotide sequence ID" value="NZ_BAABHU010000005.1"/>
</dbReference>
<comment type="caution">
    <text evidence="2">The sequence shown here is derived from an EMBL/GenBank/DDBJ whole genome shotgun (WGS) entry which is preliminary data.</text>
</comment>
<dbReference type="EMBL" id="BMEC01000005">
    <property type="protein sequence ID" value="GGC34130.1"/>
    <property type="molecule type" value="Genomic_DNA"/>
</dbReference>
<proteinExistence type="predicted"/>
<feature type="coiled-coil region" evidence="1">
    <location>
        <begin position="173"/>
        <end position="233"/>
    </location>
</feature>
<keyword evidence="1" id="KW-0175">Coiled coil</keyword>
<evidence type="ECO:0000256" key="1">
    <source>
        <dbReference type="SAM" id="Coils"/>
    </source>
</evidence>
<dbReference type="InterPro" id="IPR036869">
    <property type="entry name" value="J_dom_sf"/>
</dbReference>
<dbReference type="Gene3D" id="1.10.287.110">
    <property type="entry name" value="DnaJ domain"/>
    <property type="match status" value="1"/>
</dbReference>
<feature type="coiled-coil region" evidence="1">
    <location>
        <begin position="14"/>
        <end position="76"/>
    </location>
</feature>
<name>A0ABQ1M4D0_9BACT</name>
<reference evidence="3" key="1">
    <citation type="journal article" date="2019" name="Int. J. Syst. Evol. Microbiol.">
        <title>The Global Catalogue of Microorganisms (GCM) 10K type strain sequencing project: providing services to taxonomists for standard genome sequencing and annotation.</title>
        <authorList>
            <consortium name="The Broad Institute Genomics Platform"/>
            <consortium name="The Broad Institute Genome Sequencing Center for Infectious Disease"/>
            <person name="Wu L."/>
            <person name="Ma J."/>
        </authorList>
    </citation>
    <scope>NUCLEOTIDE SEQUENCE [LARGE SCALE GENOMIC DNA]</scope>
    <source>
        <strain evidence="3">CGMCC 1.10832</strain>
    </source>
</reference>
<protein>
    <recommendedName>
        <fullName evidence="4">J domain-containing protein</fullName>
    </recommendedName>
</protein>
<dbReference type="SUPFAM" id="SSF46565">
    <property type="entry name" value="Chaperone J-domain"/>
    <property type="match status" value="1"/>
</dbReference>
<evidence type="ECO:0000313" key="3">
    <source>
        <dbReference type="Proteomes" id="UP000636010"/>
    </source>
</evidence>
<evidence type="ECO:0008006" key="4">
    <source>
        <dbReference type="Google" id="ProtNLM"/>
    </source>
</evidence>
<dbReference type="Proteomes" id="UP000636010">
    <property type="component" value="Unassembled WGS sequence"/>
</dbReference>
<keyword evidence="3" id="KW-1185">Reference proteome</keyword>
<gene>
    <name evidence="2" type="ORF">GCM10011506_19510</name>
</gene>
<evidence type="ECO:0000313" key="2">
    <source>
        <dbReference type="EMBL" id="GGC34130.1"/>
    </source>
</evidence>
<sequence length="238" mass="28406">MTKPQKYSDDDVLAQQLQHEIIELEQKKTQIEEQINQFQIRIRSAMFDEMEEVSVLTELYKQHKKAKREKRLEQKRRGKNYKATTSDVVKHKNTTLTTEKADNVQSLKKIYKEAVVLIHPDKVEDQNEVEKIKQAADLTAQLNNIYKNGDLEELTYFYHHIILSQISEKAVPKNDYKTKREVLSQKKKRLEEAIAELQNSYLYHVLNHYDNPNDFLIELKNHFQDKIKKLKKRTRKIR</sequence>
<organism evidence="2 3">
    <name type="scientific">Marivirga lumbricoides</name>
    <dbReference type="NCBI Taxonomy" id="1046115"/>
    <lineage>
        <taxon>Bacteria</taxon>
        <taxon>Pseudomonadati</taxon>
        <taxon>Bacteroidota</taxon>
        <taxon>Cytophagia</taxon>
        <taxon>Cytophagales</taxon>
        <taxon>Marivirgaceae</taxon>
        <taxon>Marivirga</taxon>
    </lineage>
</organism>